<dbReference type="SMART" id="SM00091">
    <property type="entry name" value="PAS"/>
    <property type="match status" value="1"/>
</dbReference>
<name>A0ABX3CTB4_9BACL</name>
<accession>A0ABX3CTB4</accession>
<dbReference type="Gene3D" id="3.30.450.20">
    <property type="entry name" value="PAS domain"/>
    <property type="match status" value="1"/>
</dbReference>
<dbReference type="Proteomes" id="UP000242153">
    <property type="component" value="Unassembled WGS sequence"/>
</dbReference>
<evidence type="ECO:0000313" key="2">
    <source>
        <dbReference type="EMBL" id="OHX48203.1"/>
    </source>
</evidence>
<comment type="caution">
    <text evidence="2">The sequence shown here is derived from an EMBL/GenBank/DDBJ whole genome shotgun (WGS) entry which is preliminary data.</text>
</comment>
<dbReference type="PROSITE" id="PS50112">
    <property type="entry name" value="PAS"/>
    <property type="match status" value="1"/>
</dbReference>
<dbReference type="InterPro" id="IPR013656">
    <property type="entry name" value="PAS_4"/>
</dbReference>
<proteinExistence type="predicted"/>
<dbReference type="SUPFAM" id="SSF55785">
    <property type="entry name" value="PYP-like sensor domain (PAS domain)"/>
    <property type="match status" value="1"/>
</dbReference>
<evidence type="ECO:0000259" key="1">
    <source>
        <dbReference type="PROSITE" id="PS50112"/>
    </source>
</evidence>
<protein>
    <recommendedName>
        <fullName evidence="1">PAS domain-containing protein</fullName>
    </recommendedName>
</protein>
<dbReference type="EMBL" id="MBQG01000142">
    <property type="protein sequence ID" value="OHX48203.1"/>
    <property type="molecule type" value="Genomic_DNA"/>
</dbReference>
<dbReference type="InterPro" id="IPR035965">
    <property type="entry name" value="PAS-like_dom_sf"/>
</dbReference>
<organism evidence="2 3">
    <name type="scientific">Planococcus salinarum</name>
    <dbReference type="NCBI Taxonomy" id="622695"/>
    <lineage>
        <taxon>Bacteria</taxon>
        <taxon>Bacillati</taxon>
        <taxon>Bacillota</taxon>
        <taxon>Bacilli</taxon>
        <taxon>Bacillales</taxon>
        <taxon>Caryophanaceae</taxon>
        <taxon>Planococcus</taxon>
    </lineage>
</organism>
<dbReference type="Pfam" id="PF08448">
    <property type="entry name" value="PAS_4"/>
    <property type="match status" value="1"/>
</dbReference>
<sequence length="102" mass="11495">MESKTPLADRGIGSITAETVLESMTDGFYLLDEYMKFDYINEIAENAIGMRRSEILGKSVREVFPDCRGAILKNSINASFKRKPVKSLMNIWGFLMPGSILR</sequence>
<evidence type="ECO:0000313" key="3">
    <source>
        <dbReference type="Proteomes" id="UP000242153"/>
    </source>
</evidence>
<dbReference type="NCBIfam" id="TIGR00229">
    <property type="entry name" value="sensory_box"/>
    <property type="match status" value="1"/>
</dbReference>
<dbReference type="CDD" id="cd00130">
    <property type="entry name" value="PAS"/>
    <property type="match status" value="1"/>
</dbReference>
<gene>
    <name evidence="2" type="ORF">BB776_04740</name>
</gene>
<feature type="domain" description="PAS" evidence="1">
    <location>
        <begin position="20"/>
        <end position="83"/>
    </location>
</feature>
<keyword evidence="3" id="KW-1185">Reference proteome</keyword>
<reference evidence="2" key="1">
    <citation type="submission" date="2016-07" db="EMBL/GenBank/DDBJ databases">
        <title>Draft genome Planococcus salivarum.</title>
        <authorList>
            <person name="See-Too W.S."/>
        </authorList>
    </citation>
    <scope>NUCLEOTIDE SEQUENCE [LARGE SCALE GENOMIC DNA]</scope>
    <source>
        <strain evidence="2">DSM 23820</strain>
    </source>
</reference>
<dbReference type="InterPro" id="IPR000014">
    <property type="entry name" value="PAS"/>
</dbReference>